<evidence type="ECO:0000313" key="3">
    <source>
        <dbReference type="Ensembl" id="ENSTMTP00000005769.1"/>
    </source>
</evidence>
<dbReference type="InterPro" id="IPR050380">
    <property type="entry name" value="Immune_Resp_Modulators"/>
</dbReference>
<proteinExistence type="predicted"/>
<dbReference type="Gene3D" id="2.60.40.10">
    <property type="entry name" value="Immunoglobulins"/>
    <property type="match status" value="1"/>
</dbReference>
<accession>A0A674IDF5</accession>
<keyword evidence="4" id="KW-1185">Reference proteome</keyword>
<dbReference type="FunFam" id="2.60.40.10:FF:000998">
    <property type="entry name" value="Immunoglobulin heavy constant epsilon"/>
    <property type="match status" value="1"/>
</dbReference>
<feature type="domain" description="Ig-like" evidence="2">
    <location>
        <begin position="83"/>
        <end position="173"/>
    </location>
</feature>
<evidence type="ECO:0000313" key="4">
    <source>
        <dbReference type="Proteomes" id="UP000472274"/>
    </source>
</evidence>
<dbReference type="Pfam" id="PF07654">
    <property type="entry name" value="C1-set"/>
    <property type="match status" value="1"/>
</dbReference>
<evidence type="ECO:0000256" key="1">
    <source>
        <dbReference type="ARBA" id="ARBA00023319"/>
    </source>
</evidence>
<dbReference type="PROSITE" id="PS50835">
    <property type="entry name" value="IG_LIKE"/>
    <property type="match status" value="1"/>
</dbReference>
<dbReference type="SMART" id="SM00407">
    <property type="entry name" value="IGc1"/>
    <property type="match status" value="1"/>
</dbReference>
<keyword evidence="1" id="KW-0393">Immunoglobulin domain</keyword>
<dbReference type="GeneTree" id="ENSGT00960000188982"/>
<dbReference type="InterPro" id="IPR007110">
    <property type="entry name" value="Ig-like_dom"/>
</dbReference>
<dbReference type="InParanoid" id="A0A674IDF5"/>
<name>A0A674IDF5_9SAUR</name>
<protein>
    <recommendedName>
        <fullName evidence="2">Ig-like domain-containing protein</fullName>
    </recommendedName>
</protein>
<dbReference type="Ensembl" id="ENSTMTT00000005960.1">
    <property type="protein sequence ID" value="ENSTMTP00000005769.1"/>
    <property type="gene ID" value="ENSTMTG00000004279.1"/>
</dbReference>
<dbReference type="InterPro" id="IPR003597">
    <property type="entry name" value="Ig_C1-set"/>
</dbReference>
<reference evidence="3" key="2">
    <citation type="submission" date="2025-09" db="UniProtKB">
        <authorList>
            <consortium name="Ensembl"/>
        </authorList>
    </citation>
    <scope>IDENTIFICATION</scope>
</reference>
<dbReference type="SUPFAM" id="SSF48726">
    <property type="entry name" value="Immunoglobulin"/>
    <property type="match status" value="1"/>
</dbReference>
<organism evidence="3 4">
    <name type="scientific">Terrapene triunguis</name>
    <name type="common">Three-toed box turtle</name>
    <dbReference type="NCBI Taxonomy" id="2587831"/>
    <lineage>
        <taxon>Eukaryota</taxon>
        <taxon>Metazoa</taxon>
        <taxon>Chordata</taxon>
        <taxon>Craniata</taxon>
        <taxon>Vertebrata</taxon>
        <taxon>Euteleostomi</taxon>
        <taxon>Archelosauria</taxon>
        <taxon>Testudinata</taxon>
        <taxon>Testudines</taxon>
        <taxon>Cryptodira</taxon>
        <taxon>Durocryptodira</taxon>
        <taxon>Testudinoidea</taxon>
        <taxon>Emydidae</taxon>
        <taxon>Terrapene</taxon>
    </lineage>
</organism>
<dbReference type="Proteomes" id="UP000472274">
    <property type="component" value="Unplaced"/>
</dbReference>
<sequence length="184" mass="20041">MLNETLKVKVKPQNCELKLPKGDERVVYPNTVNAPHYPQWLVRELAPVQLSAGVISALNAASCPQPGGGNCNRHPLEVFLLPPSLEDLYIAQNATITCLVSGMETPGSLEVSWSRGSGGPLDVVSREPVLQENGTYSATSILRVCVEEWQAGEEFTCTMKHRDIPSAIVKTILKIHGKKPAFPL</sequence>
<dbReference type="InterPro" id="IPR013783">
    <property type="entry name" value="Ig-like_fold"/>
</dbReference>
<evidence type="ECO:0000259" key="2">
    <source>
        <dbReference type="PROSITE" id="PS50835"/>
    </source>
</evidence>
<dbReference type="PANTHER" id="PTHR23411">
    <property type="entry name" value="TAPASIN"/>
    <property type="match status" value="1"/>
</dbReference>
<dbReference type="AlphaFoldDB" id="A0A674IDF5"/>
<reference evidence="3" key="1">
    <citation type="submission" date="2025-08" db="UniProtKB">
        <authorList>
            <consortium name="Ensembl"/>
        </authorList>
    </citation>
    <scope>IDENTIFICATION</scope>
</reference>
<dbReference type="InterPro" id="IPR036179">
    <property type="entry name" value="Ig-like_dom_sf"/>
</dbReference>